<dbReference type="EMBL" id="BSDI01000040">
    <property type="protein sequence ID" value="GLI01066.1"/>
    <property type="molecule type" value="Genomic_DNA"/>
</dbReference>
<dbReference type="PROSITE" id="PS50042">
    <property type="entry name" value="CNMP_BINDING_3"/>
    <property type="match status" value="1"/>
</dbReference>
<dbReference type="InterPro" id="IPR000595">
    <property type="entry name" value="cNMP-bd_dom"/>
</dbReference>
<evidence type="ECO:0000256" key="1">
    <source>
        <dbReference type="SAM" id="MobiDB-lite"/>
    </source>
</evidence>
<dbReference type="InterPro" id="IPR018490">
    <property type="entry name" value="cNMP-bd_dom_sf"/>
</dbReference>
<protein>
    <recommendedName>
        <fullName evidence="2">Cyclic nucleotide-binding domain-containing protein</fullName>
    </recommendedName>
</protein>
<keyword evidence="4" id="KW-1185">Reference proteome</keyword>
<evidence type="ECO:0000313" key="3">
    <source>
        <dbReference type="EMBL" id="GLI01066.1"/>
    </source>
</evidence>
<feature type="domain" description="Cyclic nucleotide-binding" evidence="2">
    <location>
        <begin position="14"/>
        <end position="83"/>
    </location>
</feature>
<accession>A0ABQ5R2W5</accession>
<feature type="compositionally biased region" description="Basic residues" evidence="1">
    <location>
        <begin position="160"/>
        <end position="169"/>
    </location>
</feature>
<dbReference type="InterPro" id="IPR014710">
    <property type="entry name" value="RmlC-like_jellyroll"/>
</dbReference>
<gene>
    <name evidence="3" type="ORF">Pa4123_63420</name>
</gene>
<dbReference type="RefSeq" id="WP_281901777.1">
    <property type="nucleotide sequence ID" value="NZ_BSDI01000040.1"/>
</dbReference>
<reference evidence="3" key="1">
    <citation type="submission" date="2022-12" db="EMBL/GenBank/DDBJ databases">
        <title>New Phytohabitans aurantiacus sp. RD004123 nov., an actinomycete isolated from soil.</title>
        <authorList>
            <person name="Triningsih D.W."/>
            <person name="Harunari E."/>
            <person name="Igarashi Y."/>
        </authorList>
    </citation>
    <scope>NUCLEOTIDE SEQUENCE</scope>
    <source>
        <strain evidence="3">RD004123</strain>
    </source>
</reference>
<dbReference type="Pfam" id="PF00027">
    <property type="entry name" value="cNMP_binding"/>
    <property type="match status" value="1"/>
</dbReference>
<name>A0ABQ5R2W5_9ACTN</name>
<evidence type="ECO:0000259" key="2">
    <source>
        <dbReference type="PROSITE" id="PS50042"/>
    </source>
</evidence>
<feature type="region of interest" description="Disordered" evidence="1">
    <location>
        <begin position="145"/>
        <end position="184"/>
    </location>
</feature>
<dbReference type="SUPFAM" id="SSF51206">
    <property type="entry name" value="cAMP-binding domain-like"/>
    <property type="match status" value="1"/>
</dbReference>
<evidence type="ECO:0000313" key="4">
    <source>
        <dbReference type="Proteomes" id="UP001144280"/>
    </source>
</evidence>
<organism evidence="3 4">
    <name type="scientific">Phytohabitans aurantiacus</name>
    <dbReference type="NCBI Taxonomy" id="3016789"/>
    <lineage>
        <taxon>Bacteria</taxon>
        <taxon>Bacillati</taxon>
        <taxon>Actinomycetota</taxon>
        <taxon>Actinomycetes</taxon>
        <taxon>Micromonosporales</taxon>
        <taxon>Micromonosporaceae</taxon>
    </lineage>
</organism>
<dbReference type="CDD" id="cd00038">
    <property type="entry name" value="CAP_ED"/>
    <property type="match status" value="1"/>
</dbReference>
<sequence>MITTAYDLLAGHPFLHGMSRQHLDRLALWGRRSSFHAGTRIFSEGGVADRFWLIRDGAVELDTEVPGRGRVVVETLGGGSVLGWSWLFPPYRWHFGATAVEPTLTVELDGKGIYRLCAEDPALGFELTAGSFRWSSSAYKPPGPAFSTCDGNSNGNGVPRRGRGPRCRPVRVSFRPPRGSSAIR</sequence>
<proteinExistence type="predicted"/>
<dbReference type="SMART" id="SM00100">
    <property type="entry name" value="cNMP"/>
    <property type="match status" value="1"/>
</dbReference>
<dbReference type="Gene3D" id="2.60.120.10">
    <property type="entry name" value="Jelly Rolls"/>
    <property type="match status" value="1"/>
</dbReference>
<dbReference type="Proteomes" id="UP001144280">
    <property type="component" value="Unassembled WGS sequence"/>
</dbReference>
<comment type="caution">
    <text evidence="3">The sequence shown here is derived from an EMBL/GenBank/DDBJ whole genome shotgun (WGS) entry which is preliminary data.</text>
</comment>